<evidence type="ECO:0000256" key="2">
    <source>
        <dbReference type="ARBA" id="ARBA00002904"/>
    </source>
</evidence>
<evidence type="ECO:0000256" key="9">
    <source>
        <dbReference type="RuleBase" id="RU367011"/>
    </source>
</evidence>
<organism evidence="11 12">
    <name type="scientific">Pyronema omphalodes (strain CBS 100304)</name>
    <name type="common">Pyronema confluens</name>
    <dbReference type="NCBI Taxonomy" id="1076935"/>
    <lineage>
        <taxon>Eukaryota</taxon>
        <taxon>Fungi</taxon>
        <taxon>Dikarya</taxon>
        <taxon>Ascomycota</taxon>
        <taxon>Pezizomycotina</taxon>
        <taxon>Pezizomycetes</taxon>
        <taxon>Pezizales</taxon>
        <taxon>Pyronemataceae</taxon>
        <taxon>Pyronema</taxon>
    </lineage>
</organism>
<dbReference type="EC" id="4.2.1.1" evidence="4 9"/>
<feature type="signal peptide" evidence="9">
    <location>
        <begin position="1"/>
        <end position="16"/>
    </location>
</feature>
<comment type="function">
    <text evidence="2 9">Reversible hydration of carbon dioxide.</text>
</comment>
<keyword evidence="12" id="KW-1185">Reference proteome</keyword>
<keyword evidence="7 9" id="KW-0456">Lyase</keyword>
<comment type="cofactor">
    <cofactor evidence="1 9">
        <name>Zn(2+)</name>
        <dbReference type="ChEBI" id="CHEBI:29105"/>
    </cofactor>
</comment>
<evidence type="ECO:0000313" key="11">
    <source>
        <dbReference type="EMBL" id="CCX05715.1"/>
    </source>
</evidence>
<dbReference type="STRING" id="1076935.U4L6R0"/>
<dbReference type="AlphaFoldDB" id="U4L6R0"/>
<evidence type="ECO:0000259" key="10">
    <source>
        <dbReference type="PROSITE" id="PS51144"/>
    </source>
</evidence>
<evidence type="ECO:0000256" key="1">
    <source>
        <dbReference type="ARBA" id="ARBA00001947"/>
    </source>
</evidence>
<dbReference type="SMART" id="SM01057">
    <property type="entry name" value="Carb_anhydrase"/>
    <property type="match status" value="1"/>
</dbReference>
<dbReference type="PANTHER" id="PTHR18952">
    <property type="entry name" value="CARBONIC ANHYDRASE"/>
    <property type="match status" value="1"/>
</dbReference>
<dbReference type="InterPro" id="IPR036398">
    <property type="entry name" value="CA_dom_sf"/>
</dbReference>
<feature type="domain" description="Alpha-carbonic anhydrase" evidence="10">
    <location>
        <begin position="30"/>
        <end position="258"/>
    </location>
</feature>
<evidence type="ECO:0000256" key="3">
    <source>
        <dbReference type="ARBA" id="ARBA00010718"/>
    </source>
</evidence>
<reference evidence="11 12" key="1">
    <citation type="journal article" date="2013" name="PLoS Genet.">
        <title>The genome and development-dependent transcriptomes of Pyronema confluens: a window into fungal evolution.</title>
        <authorList>
            <person name="Traeger S."/>
            <person name="Altegoer F."/>
            <person name="Freitag M."/>
            <person name="Gabaldon T."/>
            <person name="Kempken F."/>
            <person name="Kumar A."/>
            <person name="Marcet-Houben M."/>
            <person name="Poggeler S."/>
            <person name="Stajich J.E."/>
            <person name="Nowrousian M."/>
        </authorList>
    </citation>
    <scope>NUCLEOTIDE SEQUENCE [LARGE SCALE GENOMIC DNA]</scope>
    <source>
        <strain evidence="12">CBS 100304</strain>
        <tissue evidence="11">Vegetative mycelium</tissue>
    </source>
</reference>
<dbReference type="GO" id="GO:0004089">
    <property type="term" value="F:carbonate dehydratase activity"/>
    <property type="evidence" value="ECO:0007669"/>
    <property type="project" value="UniProtKB-UniRule"/>
</dbReference>
<dbReference type="CDD" id="cd03124">
    <property type="entry name" value="alpha_CA_prokaryotic_like"/>
    <property type="match status" value="1"/>
</dbReference>
<dbReference type="Gene3D" id="3.10.200.10">
    <property type="entry name" value="Alpha carbonic anhydrase"/>
    <property type="match status" value="1"/>
</dbReference>
<evidence type="ECO:0000256" key="6">
    <source>
        <dbReference type="ARBA" id="ARBA00022833"/>
    </source>
</evidence>
<dbReference type="SUPFAM" id="SSF51069">
    <property type="entry name" value="Carbonic anhydrase"/>
    <property type="match status" value="1"/>
</dbReference>
<name>U4L6R0_PYROM</name>
<evidence type="ECO:0000256" key="7">
    <source>
        <dbReference type="ARBA" id="ARBA00023239"/>
    </source>
</evidence>
<dbReference type="eggNOG" id="KOG0382">
    <property type="taxonomic scope" value="Eukaryota"/>
</dbReference>
<dbReference type="EMBL" id="HF935268">
    <property type="protein sequence ID" value="CCX05715.1"/>
    <property type="molecule type" value="Genomic_DNA"/>
</dbReference>
<protein>
    <recommendedName>
        <fullName evidence="4 9">Carbonic anhydrase</fullName>
        <ecNumber evidence="4 9">4.2.1.1</ecNumber>
    </recommendedName>
</protein>
<dbReference type="PANTHER" id="PTHR18952:SF265">
    <property type="entry name" value="CARBONIC ANHYDRASE"/>
    <property type="match status" value="1"/>
</dbReference>
<dbReference type="Proteomes" id="UP000018144">
    <property type="component" value="Unassembled WGS sequence"/>
</dbReference>
<keyword evidence="9" id="KW-0732">Signal</keyword>
<keyword evidence="6 9" id="KW-0862">Zinc</keyword>
<comment type="similarity">
    <text evidence="3 9">Belongs to the alpha-carbonic anhydrase family.</text>
</comment>
<dbReference type="GO" id="GO:0008270">
    <property type="term" value="F:zinc ion binding"/>
    <property type="evidence" value="ECO:0007669"/>
    <property type="project" value="UniProtKB-UniRule"/>
</dbReference>
<dbReference type="OMA" id="GHTIQAN"/>
<dbReference type="Pfam" id="PF00194">
    <property type="entry name" value="Carb_anhydrase"/>
    <property type="match status" value="1"/>
</dbReference>
<proteinExistence type="inferred from homology"/>
<dbReference type="InterPro" id="IPR001148">
    <property type="entry name" value="CA_dom"/>
</dbReference>
<accession>U4L6R0</accession>
<evidence type="ECO:0000313" key="12">
    <source>
        <dbReference type="Proteomes" id="UP000018144"/>
    </source>
</evidence>
<keyword evidence="5 9" id="KW-0479">Metal-binding</keyword>
<dbReference type="OrthoDB" id="429145at2759"/>
<feature type="chain" id="PRO_5025096918" description="Carbonic anhydrase" evidence="9">
    <location>
        <begin position="17"/>
        <end position="258"/>
    </location>
</feature>
<dbReference type="InterPro" id="IPR023561">
    <property type="entry name" value="Carbonic_anhydrase_a-class"/>
</dbReference>
<dbReference type="PROSITE" id="PS51257">
    <property type="entry name" value="PROKAR_LIPOPROTEIN"/>
    <property type="match status" value="1"/>
</dbReference>
<dbReference type="PROSITE" id="PS51144">
    <property type="entry name" value="ALPHA_CA_2"/>
    <property type="match status" value="1"/>
</dbReference>
<evidence type="ECO:0000256" key="8">
    <source>
        <dbReference type="ARBA" id="ARBA00048348"/>
    </source>
</evidence>
<evidence type="ECO:0000256" key="5">
    <source>
        <dbReference type="ARBA" id="ARBA00022723"/>
    </source>
</evidence>
<dbReference type="InterPro" id="IPR018338">
    <property type="entry name" value="Carbonic_anhydrase_a-class_CS"/>
</dbReference>
<gene>
    <name evidence="11" type="ORF">PCON_05302</name>
</gene>
<dbReference type="InterPro" id="IPR041891">
    <property type="entry name" value="Alpha_CA_prokaryot-like"/>
</dbReference>
<comment type="catalytic activity">
    <reaction evidence="8 9">
        <text>hydrogencarbonate + H(+) = CO2 + H2O</text>
        <dbReference type="Rhea" id="RHEA:10748"/>
        <dbReference type="ChEBI" id="CHEBI:15377"/>
        <dbReference type="ChEBI" id="CHEBI:15378"/>
        <dbReference type="ChEBI" id="CHEBI:16526"/>
        <dbReference type="ChEBI" id="CHEBI:17544"/>
        <dbReference type="EC" id="4.2.1.1"/>
    </reaction>
</comment>
<sequence length="258" mass="28253">MKSILAILASVTAASACIYGRAEDAGSHAAAWSYDGVNGPLMWHTLDAKNAACADGKHQSPIDIDSATIQHGSEAELLWPSTGSFNLTNNGHTVEAIPGGKYVSRLGGREEFTLRNFHFHASSEHTVDGLVYPLEAHFVHQSDAGNYAVVGVFFEVERRGSPFFRSMDFEQLQEKDDKVEILDLNLEPIIKQVGDVFTYAGSLTTPPCSEGISWFVEKKPLTISAAQYKQIRRAMGYNARFTQGVPGEENLLAMVKRS</sequence>
<dbReference type="PROSITE" id="PS00162">
    <property type="entry name" value="ALPHA_CA_1"/>
    <property type="match status" value="1"/>
</dbReference>
<evidence type="ECO:0000256" key="4">
    <source>
        <dbReference type="ARBA" id="ARBA00012925"/>
    </source>
</evidence>